<accession>A0A183I2T1</accession>
<keyword evidence="8 10" id="KW-0482">Metalloprotease</keyword>
<keyword evidence="9" id="KW-0496">Mitochondrion</keyword>
<keyword evidence="5 10" id="KW-0378">Hydrolase</keyword>
<dbReference type="Proteomes" id="UP000267606">
    <property type="component" value="Unassembled WGS sequence"/>
</dbReference>
<comment type="similarity">
    <text evidence="2 10">Belongs to the peptidase M3 family.</text>
</comment>
<evidence type="ECO:0000256" key="6">
    <source>
        <dbReference type="ARBA" id="ARBA00022833"/>
    </source>
</evidence>
<dbReference type="GO" id="GO:0004222">
    <property type="term" value="F:metalloendopeptidase activity"/>
    <property type="evidence" value="ECO:0007669"/>
    <property type="project" value="InterPro"/>
</dbReference>
<evidence type="ECO:0000313" key="12">
    <source>
        <dbReference type="EMBL" id="VDP15351.1"/>
    </source>
</evidence>
<evidence type="ECO:0000256" key="3">
    <source>
        <dbReference type="ARBA" id="ARBA00022670"/>
    </source>
</evidence>
<evidence type="ECO:0000256" key="5">
    <source>
        <dbReference type="ARBA" id="ARBA00022801"/>
    </source>
</evidence>
<evidence type="ECO:0000256" key="10">
    <source>
        <dbReference type="RuleBase" id="RU003435"/>
    </source>
</evidence>
<keyword evidence="13" id="KW-1185">Reference proteome</keyword>
<keyword evidence="7" id="KW-0809">Transit peptide</keyword>
<evidence type="ECO:0000313" key="13">
    <source>
        <dbReference type="Proteomes" id="UP000267606"/>
    </source>
</evidence>
<keyword evidence="4 10" id="KW-0479">Metal-binding</keyword>
<dbReference type="InterPro" id="IPR001567">
    <property type="entry name" value="Pept_M3A_M3B_dom"/>
</dbReference>
<dbReference type="STRING" id="387005.A0A183I2T1"/>
<feature type="domain" description="Peptidase M3A/M3B catalytic" evidence="11">
    <location>
        <begin position="121"/>
        <end position="575"/>
    </location>
</feature>
<gene>
    <name evidence="12" type="ORF">OFLC_LOCUS14043</name>
</gene>
<evidence type="ECO:0000256" key="4">
    <source>
        <dbReference type="ARBA" id="ARBA00022723"/>
    </source>
</evidence>
<dbReference type="GO" id="GO:0006627">
    <property type="term" value="P:protein processing involved in protein targeting to mitochondrion"/>
    <property type="evidence" value="ECO:0007669"/>
    <property type="project" value="TreeGrafter"/>
</dbReference>
<evidence type="ECO:0000256" key="2">
    <source>
        <dbReference type="ARBA" id="ARBA00006040"/>
    </source>
</evidence>
<keyword evidence="6 10" id="KW-0862">Zinc</keyword>
<reference evidence="12 13" key="2">
    <citation type="submission" date="2018-11" db="EMBL/GenBank/DDBJ databases">
        <authorList>
            <consortium name="Pathogen Informatics"/>
        </authorList>
    </citation>
    <scope>NUCLEOTIDE SEQUENCE [LARGE SCALE GENOMIC DNA]</scope>
</reference>
<organism evidence="14">
    <name type="scientific">Onchocerca flexuosa</name>
    <dbReference type="NCBI Taxonomy" id="387005"/>
    <lineage>
        <taxon>Eukaryota</taxon>
        <taxon>Metazoa</taxon>
        <taxon>Ecdysozoa</taxon>
        <taxon>Nematoda</taxon>
        <taxon>Chromadorea</taxon>
        <taxon>Rhabditida</taxon>
        <taxon>Spirurina</taxon>
        <taxon>Spiruromorpha</taxon>
        <taxon>Filarioidea</taxon>
        <taxon>Onchocercidae</taxon>
        <taxon>Onchocerca</taxon>
    </lineage>
</organism>
<name>A0A183I2T1_9BILA</name>
<dbReference type="InterPro" id="IPR024079">
    <property type="entry name" value="MetalloPept_cat_dom_sf"/>
</dbReference>
<dbReference type="PANTHER" id="PTHR11804:SF79">
    <property type="entry name" value="MITOCHONDRIAL INTERMEDIATE PEPTIDASE"/>
    <property type="match status" value="1"/>
</dbReference>
<sequence>MHSVKEFSAAAQESMMDFTELVESLNTKSDLYKALKDSLEAESSLLTDVDKRTALLFLDDFEQAGVNLAENQKCEYVRLSNEIFMVGSQFTHGAEQPVTVAPFYSKMYRVKRHLHHPNAFAEKRLRRLITCRHLLARLTGFQSYAHRAQKTSLLGSYENAHDFLIEVVKSCQPAAEQELAVLADVLAQIESKREQLCESDLTYLCMLYRENAFGQLQHLSRYFSFSNLLNGFELITQRLYNVFFSIQTPIFGEIWPGNDVFQDKDQFLGTIYIDIQERQTKTAGDCHFTVRCSKQPGKKFPIMRKKGQKKVTNILLNIFVVLFIMRKWPILDDGSYQTPIVVLSLSLTKEMESIENIFLSPHQAENFFHEMGHAMHSMLARTQYQHVAGTRCSTDMAEVPSNLMEYFFNNIDVLREIAKDSHGRPISVEDAASLITSRFAFTSLEMLQQAVYSLFDLEAHGGNAEGIMNGRVSTADLYASIWSVVFPNVKKETGSAWHHRFTHLVPYGAKYYSYLVARATASLIWNTRFRDCPFSKENGLAWAKVLSKGGSLPSADLLNSALGYWPTVQNLATALKEEADHTCQRSAVSV</sequence>
<dbReference type="Gene3D" id="3.40.390.10">
    <property type="entry name" value="Collagenase (Catalytic Domain)"/>
    <property type="match status" value="1"/>
</dbReference>
<dbReference type="GO" id="GO:0046872">
    <property type="term" value="F:metal ion binding"/>
    <property type="evidence" value="ECO:0007669"/>
    <property type="project" value="UniProtKB-UniRule"/>
</dbReference>
<comment type="subcellular location">
    <subcellularLocation>
        <location evidence="1">Mitochondrion</location>
    </subcellularLocation>
</comment>
<dbReference type="SUPFAM" id="SSF55486">
    <property type="entry name" value="Metalloproteases ('zincins'), catalytic domain"/>
    <property type="match status" value="1"/>
</dbReference>
<evidence type="ECO:0000256" key="1">
    <source>
        <dbReference type="ARBA" id="ARBA00004173"/>
    </source>
</evidence>
<dbReference type="GO" id="GO:0005739">
    <property type="term" value="C:mitochondrion"/>
    <property type="evidence" value="ECO:0007669"/>
    <property type="project" value="UniProtKB-SubCell"/>
</dbReference>
<protein>
    <submittedName>
        <fullName evidence="14">Peptidase_M3 domain-containing protein</fullName>
    </submittedName>
</protein>
<dbReference type="InterPro" id="IPR033851">
    <property type="entry name" value="M3A_MIP"/>
</dbReference>
<keyword evidence="3 10" id="KW-0645">Protease</keyword>
<proteinExistence type="inferred from homology"/>
<dbReference type="Gene3D" id="1.10.1370.10">
    <property type="entry name" value="Neurolysin, domain 3"/>
    <property type="match status" value="1"/>
</dbReference>
<dbReference type="EMBL" id="UZAJ01040557">
    <property type="protein sequence ID" value="VDP15351.1"/>
    <property type="molecule type" value="Genomic_DNA"/>
</dbReference>
<evidence type="ECO:0000256" key="7">
    <source>
        <dbReference type="ARBA" id="ARBA00022946"/>
    </source>
</evidence>
<evidence type="ECO:0000259" key="11">
    <source>
        <dbReference type="Pfam" id="PF01432"/>
    </source>
</evidence>
<evidence type="ECO:0000256" key="9">
    <source>
        <dbReference type="ARBA" id="ARBA00023128"/>
    </source>
</evidence>
<dbReference type="InterPro" id="IPR045090">
    <property type="entry name" value="Pept_M3A_M3B"/>
</dbReference>
<dbReference type="GO" id="GO:0006518">
    <property type="term" value="P:peptide metabolic process"/>
    <property type="evidence" value="ECO:0007669"/>
    <property type="project" value="TreeGrafter"/>
</dbReference>
<dbReference type="CDD" id="cd06457">
    <property type="entry name" value="M3A_MIP"/>
    <property type="match status" value="1"/>
</dbReference>
<evidence type="ECO:0000256" key="8">
    <source>
        <dbReference type="ARBA" id="ARBA00023049"/>
    </source>
</evidence>
<comment type="cofactor">
    <cofactor evidence="10">
        <name>Zn(2+)</name>
        <dbReference type="ChEBI" id="CHEBI:29105"/>
    </cofactor>
    <text evidence="10">Binds 1 zinc ion.</text>
</comment>
<dbReference type="Pfam" id="PF01432">
    <property type="entry name" value="Peptidase_M3"/>
    <property type="match status" value="1"/>
</dbReference>
<reference evidence="14" key="1">
    <citation type="submission" date="2016-06" db="UniProtKB">
        <authorList>
            <consortium name="WormBaseParasite"/>
        </authorList>
    </citation>
    <scope>IDENTIFICATION</scope>
</reference>
<dbReference type="AlphaFoldDB" id="A0A183I2T1"/>
<dbReference type="InterPro" id="IPR024077">
    <property type="entry name" value="Neurolysin/TOP_dom2"/>
</dbReference>
<evidence type="ECO:0000313" key="14">
    <source>
        <dbReference type="WBParaSite" id="OFLC_0001405101-mRNA-1"/>
    </source>
</evidence>
<dbReference type="PANTHER" id="PTHR11804">
    <property type="entry name" value="PROTEASE M3 THIMET OLIGOPEPTIDASE-RELATED"/>
    <property type="match status" value="1"/>
</dbReference>
<dbReference type="WBParaSite" id="OFLC_0001405101-mRNA-1">
    <property type="protein sequence ID" value="OFLC_0001405101-mRNA-1"/>
    <property type="gene ID" value="OFLC_0001405101"/>
</dbReference>